<dbReference type="NCBIfam" id="NF033516">
    <property type="entry name" value="transpos_IS3"/>
    <property type="match status" value="1"/>
</dbReference>
<feature type="domain" description="Integrase catalytic" evidence="3">
    <location>
        <begin position="299"/>
        <end position="465"/>
    </location>
</feature>
<evidence type="ECO:0000259" key="3">
    <source>
        <dbReference type="PROSITE" id="PS50994"/>
    </source>
</evidence>
<feature type="region of interest" description="Disordered" evidence="2">
    <location>
        <begin position="206"/>
        <end position="231"/>
    </location>
</feature>
<dbReference type="Gene3D" id="3.30.420.10">
    <property type="entry name" value="Ribonuclease H-like superfamily/Ribonuclease H"/>
    <property type="match status" value="1"/>
</dbReference>
<dbReference type="PANTHER" id="PTHR46889">
    <property type="entry name" value="TRANSPOSASE INSF FOR INSERTION SEQUENCE IS3B-RELATED"/>
    <property type="match status" value="1"/>
</dbReference>
<dbReference type="Pfam" id="PF00665">
    <property type="entry name" value="rve"/>
    <property type="match status" value="1"/>
</dbReference>
<gene>
    <name evidence="4" type="ORF">Q7A36_35885</name>
</gene>
<dbReference type="PANTHER" id="PTHR46889:SF4">
    <property type="entry name" value="TRANSPOSASE INSO FOR INSERTION SEQUENCE ELEMENT IS911B-RELATED"/>
    <property type="match status" value="1"/>
</dbReference>
<organism evidence="4 5">
    <name type="scientific">Paracraurococcus lichenis</name>
    <dbReference type="NCBI Taxonomy" id="3064888"/>
    <lineage>
        <taxon>Bacteria</taxon>
        <taxon>Pseudomonadati</taxon>
        <taxon>Pseudomonadota</taxon>
        <taxon>Alphaproteobacteria</taxon>
        <taxon>Acetobacterales</taxon>
        <taxon>Roseomonadaceae</taxon>
        <taxon>Paracraurococcus</taxon>
    </lineage>
</organism>
<feature type="compositionally biased region" description="Basic and acidic residues" evidence="2">
    <location>
        <begin position="206"/>
        <end position="217"/>
    </location>
</feature>
<dbReference type="SUPFAM" id="SSF53098">
    <property type="entry name" value="Ribonuclease H-like"/>
    <property type="match status" value="1"/>
</dbReference>
<dbReference type="InterPro" id="IPR036397">
    <property type="entry name" value="RNaseH_sf"/>
</dbReference>
<evidence type="ECO:0000256" key="2">
    <source>
        <dbReference type="SAM" id="MobiDB-lite"/>
    </source>
</evidence>
<dbReference type="InterPro" id="IPR009057">
    <property type="entry name" value="Homeodomain-like_sf"/>
</dbReference>
<keyword evidence="1" id="KW-0175">Coiled coil</keyword>
<name>A0ABT9EC07_9PROT</name>
<dbReference type="Proteomes" id="UP001243009">
    <property type="component" value="Unassembled WGS sequence"/>
</dbReference>
<comment type="caution">
    <text evidence="4">The sequence shown here is derived from an EMBL/GenBank/DDBJ whole genome shotgun (WGS) entry which is preliminary data.</text>
</comment>
<dbReference type="InterPro" id="IPR012337">
    <property type="entry name" value="RNaseH-like_sf"/>
</dbReference>
<dbReference type="InterPro" id="IPR001584">
    <property type="entry name" value="Integrase_cat-core"/>
</dbReference>
<dbReference type="InterPro" id="IPR050900">
    <property type="entry name" value="Transposase_IS3/IS150/IS904"/>
</dbReference>
<dbReference type="RefSeq" id="WP_305108597.1">
    <property type="nucleotide sequence ID" value="NZ_JAUTWS010000117.1"/>
</dbReference>
<dbReference type="EMBL" id="JAUTWS010000117">
    <property type="protein sequence ID" value="MDO9713747.1"/>
    <property type="molecule type" value="Genomic_DNA"/>
</dbReference>
<evidence type="ECO:0000313" key="5">
    <source>
        <dbReference type="Proteomes" id="UP001243009"/>
    </source>
</evidence>
<reference evidence="4 5" key="1">
    <citation type="submission" date="2023-08" db="EMBL/GenBank/DDBJ databases">
        <title>The draft genome sequence of Paracraurococcus sp. LOR1-02.</title>
        <authorList>
            <person name="Kingkaew E."/>
            <person name="Tanasupawat S."/>
        </authorList>
    </citation>
    <scope>NUCLEOTIDE SEQUENCE [LARGE SCALE GENOMIC DNA]</scope>
    <source>
        <strain evidence="4 5">LOR1-02</strain>
    </source>
</reference>
<dbReference type="PROSITE" id="PS50994">
    <property type="entry name" value="INTEGRASE"/>
    <property type="match status" value="1"/>
</dbReference>
<proteinExistence type="predicted"/>
<keyword evidence="5" id="KW-1185">Reference proteome</keyword>
<feature type="region of interest" description="Disordered" evidence="2">
    <location>
        <begin position="279"/>
        <end position="301"/>
    </location>
</feature>
<dbReference type="SUPFAM" id="SSF46689">
    <property type="entry name" value="Homeodomain-like"/>
    <property type="match status" value="2"/>
</dbReference>
<accession>A0ABT9EC07</accession>
<sequence length="517" mass="58341">MAYSTERRAAVLRKLEPPNAVPVRQLAKEEGISAATLHTWRREARSQGRLLPDADAGPEGWTSRDKFAAVLETAALNEADLAAYCRQRGLYPEQIQAWRTACEQANDWERASSQRLGQATRGEKKRVKALERDLARKEKALAEAAALLVLRKNGRGDLGGRRGRMISTPDRQNAIALIDQVAAAGARRAQACAELGLDERTCRRWRARDGAPEDRRPTAPRPTPGSKLSEAERRAVLDACNSDAFKSLPPSQIVPRLADQGRYLASEASFYRILRAEDQQHHRGRARPPARRQPPTSHRAHGPCEVWSWDITWMPGPIRGGFFYLYLILDIYSRKIVGWEVHTREAAELAAELVRKTVWAEGCLTRPLVLHADNGSPMKGATMKTTLERLGVIASYSRPRVSDDNPFSEALFRTCKYRPDWPASGFASREDAQHWVARFVAWYNHEHRHSAIRFVTPSARHAGEDRALLERRTELYTEARATNPARWSRQIRNWAPVGDVCLNPERDTTDHKIRDAA</sequence>
<feature type="coiled-coil region" evidence="1">
    <location>
        <begin position="120"/>
        <end position="147"/>
    </location>
</feature>
<protein>
    <submittedName>
        <fullName evidence="4">IS3 family transposase</fullName>
    </submittedName>
</protein>
<evidence type="ECO:0000256" key="1">
    <source>
        <dbReference type="SAM" id="Coils"/>
    </source>
</evidence>
<dbReference type="InterPro" id="IPR048020">
    <property type="entry name" value="Transpos_IS3"/>
</dbReference>
<evidence type="ECO:0000313" key="4">
    <source>
        <dbReference type="EMBL" id="MDO9713747.1"/>
    </source>
</evidence>